<dbReference type="Gene3D" id="1.10.357.10">
    <property type="entry name" value="Tetracycline Repressor, domain 2"/>
    <property type="match status" value="1"/>
</dbReference>
<dbReference type="InterPro" id="IPR023772">
    <property type="entry name" value="DNA-bd_HTH_TetR-type_CS"/>
</dbReference>
<gene>
    <name evidence="6" type="ORF">ACFP3R_16925</name>
</gene>
<dbReference type="PROSITE" id="PS50977">
    <property type="entry name" value="HTH_TETR_2"/>
    <property type="match status" value="1"/>
</dbReference>
<proteinExistence type="predicted"/>
<dbReference type="PANTHER" id="PTHR30055:SF234">
    <property type="entry name" value="HTH-TYPE TRANSCRIPTIONAL REGULATOR BETI"/>
    <property type="match status" value="1"/>
</dbReference>
<evidence type="ECO:0000256" key="4">
    <source>
        <dbReference type="PROSITE-ProRule" id="PRU00335"/>
    </source>
</evidence>
<keyword evidence="7" id="KW-1185">Reference proteome</keyword>
<feature type="DNA-binding region" description="H-T-H motif" evidence="4">
    <location>
        <begin position="36"/>
        <end position="55"/>
    </location>
</feature>
<dbReference type="InterPro" id="IPR001647">
    <property type="entry name" value="HTH_TetR"/>
</dbReference>
<reference evidence="7" key="1">
    <citation type="journal article" date="2019" name="Int. J. Syst. Evol. Microbiol.">
        <title>The Global Catalogue of Microorganisms (GCM) 10K type strain sequencing project: providing services to taxonomists for standard genome sequencing and annotation.</title>
        <authorList>
            <consortium name="The Broad Institute Genomics Platform"/>
            <consortium name="The Broad Institute Genome Sequencing Center for Infectious Disease"/>
            <person name="Wu L."/>
            <person name="Ma J."/>
        </authorList>
    </citation>
    <scope>NUCLEOTIDE SEQUENCE [LARGE SCALE GENOMIC DNA]</scope>
    <source>
        <strain evidence="7">CGMCC 4.7246</strain>
    </source>
</reference>
<evidence type="ECO:0000259" key="5">
    <source>
        <dbReference type="PROSITE" id="PS50977"/>
    </source>
</evidence>
<dbReference type="PANTHER" id="PTHR30055">
    <property type="entry name" value="HTH-TYPE TRANSCRIPTIONAL REGULATOR RUTR"/>
    <property type="match status" value="1"/>
</dbReference>
<evidence type="ECO:0000256" key="3">
    <source>
        <dbReference type="ARBA" id="ARBA00023163"/>
    </source>
</evidence>
<comment type="caution">
    <text evidence="6">The sequence shown here is derived from an EMBL/GenBank/DDBJ whole genome shotgun (WGS) entry which is preliminary data.</text>
</comment>
<protein>
    <submittedName>
        <fullName evidence="6">TetR/AcrR family transcriptional regulator</fullName>
    </submittedName>
</protein>
<evidence type="ECO:0000313" key="6">
    <source>
        <dbReference type="EMBL" id="MFC6090964.1"/>
    </source>
</evidence>
<dbReference type="InterPro" id="IPR009057">
    <property type="entry name" value="Homeodomain-like_sf"/>
</dbReference>
<evidence type="ECO:0000256" key="2">
    <source>
        <dbReference type="ARBA" id="ARBA00023125"/>
    </source>
</evidence>
<dbReference type="PROSITE" id="PS01081">
    <property type="entry name" value="HTH_TETR_1"/>
    <property type="match status" value="1"/>
</dbReference>
<evidence type="ECO:0000256" key="1">
    <source>
        <dbReference type="ARBA" id="ARBA00023015"/>
    </source>
</evidence>
<dbReference type="PRINTS" id="PR00455">
    <property type="entry name" value="HTHTETR"/>
</dbReference>
<organism evidence="6 7">
    <name type="scientific">Saccharothrix lopnurensis</name>
    <dbReference type="NCBI Taxonomy" id="1670621"/>
    <lineage>
        <taxon>Bacteria</taxon>
        <taxon>Bacillati</taxon>
        <taxon>Actinomycetota</taxon>
        <taxon>Actinomycetes</taxon>
        <taxon>Pseudonocardiales</taxon>
        <taxon>Pseudonocardiaceae</taxon>
        <taxon>Saccharothrix</taxon>
    </lineage>
</organism>
<name>A0ABW1P6P4_9PSEU</name>
<sequence>MPEAVPLRQRKRQRAREQIVEAAFALFAERGFGEVTVADIAERAEVGRTTFFRYFGDKQEVAFSDERQIVERLTERHRALPAAHDLAGVVEQIRAVVVELCDELTADVEHYRAYERLLRENPELQDRAARKFHVLGEVFRDNLLGRGTPRVVALLAPHLALACYHAGRELAGGDPTALRAAVDSAFAQLSESFGPA</sequence>
<accession>A0ABW1P6P4</accession>
<dbReference type="SUPFAM" id="SSF46689">
    <property type="entry name" value="Homeodomain-like"/>
    <property type="match status" value="1"/>
</dbReference>
<keyword evidence="1" id="KW-0805">Transcription regulation</keyword>
<dbReference type="Pfam" id="PF00440">
    <property type="entry name" value="TetR_N"/>
    <property type="match status" value="1"/>
</dbReference>
<dbReference type="RefSeq" id="WP_380637167.1">
    <property type="nucleotide sequence ID" value="NZ_JBHSQO010000015.1"/>
</dbReference>
<dbReference type="EMBL" id="JBHSQO010000015">
    <property type="protein sequence ID" value="MFC6090964.1"/>
    <property type="molecule type" value="Genomic_DNA"/>
</dbReference>
<keyword evidence="2 4" id="KW-0238">DNA-binding</keyword>
<dbReference type="Proteomes" id="UP001596220">
    <property type="component" value="Unassembled WGS sequence"/>
</dbReference>
<evidence type="ECO:0000313" key="7">
    <source>
        <dbReference type="Proteomes" id="UP001596220"/>
    </source>
</evidence>
<feature type="domain" description="HTH tetR-type" evidence="5">
    <location>
        <begin position="13"/>
        <end position="73"/>
    </location>
</feature>
<dbReference type="InterPro" id="IPR050109">
    <property type="entry name" value="HTH-type_TetR-like_transc_reg"/>
</dbReference>
<keyword evidence="3" id="KW-0804">Transcription</keyword>